<keyword evidence="1" id="KW-0472">Membrane</keyword>
<organism evidence="2 3">
    <name type="scientific">Macleaya cordata</name>
    <name type="common">Five-seeded plume-poppy</name>
    <name type="synonym">Bocconia cordata</name>
    <dbReference type="NCBI Taxonomy" id="56857"/>
    <lineage>
        <taxon>Eukaryota</taxon>
        <taxon>Viridiplantae</taxon>
        <taxon>Streptophyta</taxon>
        <taxon>Embryophyta</taxon>
        <taxon>Tracheophyta</taxon>
        <taxon>Spermatophyta</taxon>
        <taxon>Magnoliopsida</taxon>
        <taxon>Ranunculales</taxon>
        <taxon>Papaveraceae</taxon>
        <taxon>Papaveroideae</taxon>
        <taxon>Macleaya</taxon>
    </lineage>
</organism>
<keyword evidence="3" id="KW-1185">Reference proteome</keyword>
<proteinExistence type="predicted"/>
<keyword evidence="1" id="KW-0812">Transmembrane</keyword>
<evidence type="ECO:0000313" key="3">
    <source>
        <dbReference type="Proteomes" id="UP000195402"/>
    </source>
</evidence>
<name>A0A200QBQ5_MACCD</name>
<evidence type="ECO:0000313" key="2">
    <source>
        <dbReference type="EMBL" id="OVA07898.1"/>
    </source>
</evidence>
<keyword evidence="1" id="KW-1133">Transmembrane helix</keyword>
<protein>
    <submittedName>
        <fullName evidence="2">Uncharacterized protein</fullName>
    </submittedName>
</protein>
<dbReference type="OrthoDB" id="1928523at2759"/>
<gene>
    <name evidence="2" type="ORF">BVC80_8991g40</name>
</gene>
<dbReference type="OMA" id="WRCERRN"/>
<feature type="transmembrane region" description="Helical" evidence="1">
    <location>
        <begin position="104"/>
        <end position="126"/>
    </location>
</feature>
<dbReference type="AlphaFoldDB" id="A0A200QBQ5"/>
<evidence type="ECO:0000256" key="1">
    <source>
        <dbReference type="SAM" id="Phobius"/>
    </source>
</evidence>
<dbReference type="Proteomes" id="UP000195402">
    <property type="component" value="Unassembled WGS sequence"/>
</dbReference>
<reference evidence="2 3" key="1">
    <citation type="journal article" date="2017" name="Mol. Plant">
        <title>The Genome of Medicinal Plant Macleaya cordata Provides New Insights into Benzylisoquinoline Alkaloids Metabolism.</title>
        <authorList>
            <person name="Liu X."/>
            <person name="Liu Y."/>
            <person name="Huang P."/>
            <person name="Ma Y."/>
            <person name="Qing Z."/>
            <person name="Tang Q."/>
            <person name="Cao H."/>
            <person name="Cheng P."/>
            <person name="Zheng Y."/>
            <person name="Yuan Z."/>
            <person name="Zhou Y."/>
            <person name="Liu J."/>
            <person name="Tang Z."/>
            <person name="Zhuo Y."/>
            <person name="Zhang Y."/>
            <person name="Yu L."/>
            <person name="Huang J."/>
            <person name="Yang P."/>
            <person name="Peng Q."/>
            <person name="Zhang J."/>
            <person name="Jiang W."/>
            <person name="Zhang Z."/>
            <person name="Lin K."/>
            <person name="Ro D.K."/>
            <person name="Chen X."/>
            <person name="Xiong X."/>
            <person name="Shang Y."/>
            <person name="Huang S."/>
            <person name="Zeng J."/>
        </authorList>
    </citation>
    <scope>NUCLEOTIDE SEQUENCE [LARGE SCALE GENOMIC DNA]</scope>
    <source>
        <strain evidence="3">cv. BLH2017</strain>
        <tissue evidence="2">Root</tissue>
    </source>
</reference>
<sequence>MTTMDSVVLDIESLVQSSDISSGSPKMTRALARKGSCRMERKFGAEEEETDLASKKLLVKVNSHLEPLISSKAVSSSAPTTLTDMSDGRSKRFNRLIALNPRKILLIFATVSSMGTMILIYFTLAINRRGWVENGVTENCP</sequence>
<accession>A0A200QBQ5</accession>
<dbReference type="PANTHER" id="PTHR34064:SF3">
    <property type="entry name" value="OS04G0672300 PROTEIN"/>
    <property type="match status" value="1"/>
</dbReference>
<comment type="caution">
    <text evidence="2">The sequence shown here is derived from an EMBL/GenBank/DDBJ whole genome shotgun (WGS) entry which is preliminary data.</text>
</comment>
<dbReference type="STRING" id="56857.A0A200QBQ5"/>
<dbReference type="PANTHER" id="PTHR34064">
    <property type="entry name" value="OS04G0672300 PROTEIN"/>
    <property type="match status" value="1"/>
</dbReference>
<dbReference type="EMBL" id="MVGT01002401">
    <property type="protein sequence ID" value="OVA07898.1"/>
    <property type="molecule type" value="Genomic_DNA"/>
</dbReference>
<dbReference type="InParanoid" id="A0A200QBQ5"/>